<sequence>MQAEPDLDAIERKALAALRKQLGVKARDLPRGMKRVGRRLPRDAHRAAEVISTAKAHLSHPKLGRMVDHHAVLTAEAVLHRHLDKIDPKERRKDAILSMLGAQAFNVIYTESSSTRLLTG</sequence>
<organism evidence="1 2">
    <name type="scientific">Planktotalea frisia</name>
    <dbReference type="NCBI Taxonomy" id="696762"/>
    <lineage>
        <taxon>Bacteria</taxon>
        <taxon>Pseudomonadati</taxon>
        <taxon>Pseudomonadota</taxon>
        <taxon>Alphaproteobacteria</taxon>
        <taxon>Rhodobacterales</taxon>
        <taxon>Paracoccaceae</taxon>
        <taxon>Planktotalea</taxon>
    </lineage>
</organism>
<protein>
    <submittedName>
        <fullName evidence="1">Uncharacterized protein</fullName>
    </submittedName>
</protein>
<name>A0A1L9NSA0_9RHOB</name>
<dbReference type="EMBL" id="MLCB01000200">
    <property type="protein sequence ID" value="OJI92129.1"/>
    <property type="molecule type" value="Genomic_DNA"/>
</dbReference>
<evidence type="ECO:0000313" key="2">
    <source>
        <dbReference type="Proteomes" id="UP000184514"/>
    </source>
</evidence>
<proteinExistence type="predicted"/>
<dbReference type="STRING" id="696762.PFRI_36340"/>
<dbReference type="AlphaFoldDB" id="A0A1L9NSA0"/>
<gene>
    <name evidence="1" type="ORF">PFRI_36340</name>
</gene>
<keyword evidence="2" id="KW-1185">Reference proteome</keyword>
<dbReference type="RefSeq" id="WP_072632124.1">
    <property type="nucleotide sequence ID" value="NZ_MLCB01000200.1"/>
</dbReference>
<evidence type="ECO:0000313" key="1">
    <source>
        <dbReference type="EMBL" id="OJI92129.1"/>
    </source>
</evidence>
<dbReference type="OrthoDB" id="7874312at2"/>
<accession>A0A1L9NSA0</accession>
<dbReference type="Proteomes" id="UP000184514">
    <property type="component" value="Unassembled WGS sequence"/>
</dbReference>
<comment type="caution">
    <text evidence="1">The sequence shown here is derived from an EMBL/GenBank/DDBJ whole genome shotgun (WGS) entry which is preliminary data.</text>
</comment>
<reference evidence="1 2" key="1">
    <citation type="submission" date="2016-10" db="EMBL/GenBank/DDBJ databases">
        <title>Genome sequence of Planktotalea frisia SH6-1.</title>
        <authorList>
            <person name="Poehlein A."/>
            <person name="Bakenhus I."/>
            <person name="Voget S."/>
            <person name="Brinkhoff T."/>
            <person name="Simon M."/>
        </authorList>
    </citation>
    <scope>NUCLEOTIDE SEQUENCE [LARGE SCALE GENOMIC DNA]</scope>
    <source>
        <strain evidence="1 2">SH6-1</strain>
    </source>
</reference>